<evidence type="ECO:0000313" key="3">
    <source>
        <dbReference type="Proteomes" id="UP000613768"/>
    </source>
</evidence>
<dbReference type="EMBL" id="JACYTR010000005">
    <property type="protein sequence ID" value="MBD8524941.1"/>
    <property type="molecule type" value="Genomic_DNA"/>
</dbReference>
<evidence type="ECO:0000313" key="2">
    <source>
        <dbReference type="EMBL" id="MBD8524941.1"/>
    </source>
</evidence>
<proteinExistence type="predicted"/>
<dbReference type="InterPro" id="IPR046703">
    <property type="entry name" value="DUF6776"/>
</dbReference>
<protein>
    <submittedName>
        <fullName evidence="2">Uncharacterized protein</fullName>
    </submittedName>
</protein>
<organism evidence="2 3">
    <name type="scientific">Pseudomarimonas arenosa</name>
    <dbReference type="NCBI Taxonomy" id="2774145"/>
    <lineage>
        <taxon>Bacteria</taxon>
        <taxon>Pseudomonadati</taxon>
        <taxon>Pseudomonadota</taxon>
        <taxon>Gammaproteobacteria</taxon>
        <taxon>Lysobacterales</taxon>
        <taxon>Lysobacteraceae</taxon>
        <taxon>Pseudomarimonas</taxon>
    </lineage>
</organism>
<dbReference type="Pfam" id="PF20567">
    <property type="entry name" value="DUF6776"/>
    <property type="match status" value="1"/>
</dbReference>
<gene>
    <name evidence="2" type="ORF">IFO71_04215</name>
</gene>
<accession>A0AAW3ZFX5</accession>
<name>A0AAW3ZFX5_9GAMM</name>
<evidence type="ECO:0000256" key="1">
    <source>
        <dbReference type="SAM" id="Coils"/>
    </source>
</evidence>
<reference evidence="2 3" key="1">
    <citation type="submission" date="2020-09" db="EMBL/GenBank/DDBJ databases">
        <title>Pseudoxanthomonas sp. CAU 1598 isolated from sand of Yaerae Beach.</title>
        <authorList>
            <person name="Kim W."/>
        </authorList>
    </citation>
    <scope>NUCLEOTIDE SEQUENCE [LARGE SCALE GENOMIC DNA]</scope>
    <source>
        <strain evidence="2 3">CAU 1598</strain>
    </source>
</reference>
<keyword evidence="3" id="KW-1185">Reference proteome</keyword>
<keyword evidence="1" id="KW-0175">Coiled coil</keyword>
<dbReference type="Proteomes" id="UP000613768">
    <property type="component" value="Unassembled WGS sequence"/>
</dbReference>
<comment type="caution">
    <text evidence="2">The sequence shown here is derived from an EMBL/GenBank/DDBJ whole genome shotgun (WGS) entry which is preliminary data.</text>
</comment>
<feature type="coiled-coil region" evidence="1">
    <location>
        <begin position="31"/>
        <end position="86"/>
    </location>
</feature>
<dbReference type="AlphaFoldDB" id="A0AAW3ZFX5"/>
<sequence>MMAAWLLTLLAAAAAAYVWSAGRFGSVATDVERLEQELAVLRGENGELKQQVSVLGRSDQVSREALNELQADLAARDEEIAGLRADVVFYERLVGGSAQRKGLSIHSVRFEPGAASDHHFQVTLTQNLKKSGVTKGSLSVAVEGVQSGKLTRLDWAALRQQPGAAGLPFEFRYFQQVEGSVMFPEGFTPHRVHVTVERDGADVRETLSWEDTTKTKGG</sequence>